<evidence type="ECO:0000313" key="1">
    <source>
        <dbReference type="EMBL" id="OAY75084.1"/>
    </source>
</evidence>
<organism evidence="1 2">
    <name type="scientific">Ananas comosus</name>
    <name type="common">Pineapple</name>
    <name type="synonym">Ananas ananas</name>
    <dbReference type="NCBI Taxonomy" id="4615"/>
    <lineage>
        <taxon>Eukaryota</taxon>
        <taxon>Viridiplantae</taxon>
        <taxon>Streptophyta</taxon>
        <taxon>Embryophyta</taxon>
        <taxon>Tracheophyta</taxon>
        <taxon>Spermatophyta</taxon>
        <taxon>Magnoliopsida</taxon>
        <taxon>Liliopsida</taxon>
        <taxon>Poales</taxon>
        <taxon>Bromeliaceae</taxon>
        <taxon>Bromelioideae</taxon>
        <taxon>Ananas</taxon>
    </lineage>
</organism>
<gene>
    <name evidence="1" type="ORF">ACMD2_02924</name>
</gene>
<dbReference type="Proteomes" id="UP000092600">
    <property type="component" value="Unassembled WGS sequence"/>
</dbReference>
<comment type="caution">
    <text evidence="1">The sequence shown here is derived from an EMBL/GenBank/DDBJ whole genome shotgun (WGS) entry which is preliminary data.</text>
</comment>
<evidence type="ECO:0000313" key="2">
    <source>
        <dbReference type="Proteomes" id="UP000092600"/>
    </source>
</evidence>
<accession>A0A199VDB1</accession>
<dbReference type="AlphaFoldDB" id="A0A199VDB1"/>
<proteinExistence type="predicted"/>
<reference evidence="1 2" key="1">
    <citation type="journal article" date="2016" name="DNA Res.">
        <title>The draft genome of MD-2 pineapple using hybrid error correction of long reads.</title>
        <authorList>
            <person name="Redwan R.M."/>
            <person name="Saidin A."/>
            <person name="Kumar S.V."/>
        </authorList>
    </citation>
    <scope>NUCLEOTIDE SEQUENCE [LARGE SCALE GENOMIC DNA]</scope>
    <source>
        <strain evidence="2">cv. MD2</strain>
        <tissue evidence="1">Leaf</tissue>
    </source>
</reference>
<protein>
    <submittedName>
        <fullName evidence="1">Uncharacterized protein</fullName>
    </submittedName>
</protein>
<sequence length="91" mass="10409">VLEWTWSELDAQSSLQIAAARFGLRTNWSCRVGDLAERNNLELRNLLRKLQVQVRHARKSKLTFRQICVALITVEAVLALLAPSRRSLLLI</sequence>
<dbReference type="EMBL" id="LSRQ01002221">
    <property type="protein sequence ID" value="OAY75084.1"/>
    <property type="molecule type" value="Genomic_DNA"/>
</dbReference>
<feature type="non-terminal residue" evidence="1">
    <location>
        <position position="1"/>
    </location>
</feature>
<name>A0A199VDB1_ANACO</name>